<dbReference type="Proteomes" id="UP000199452">
    <property type="component" value="Unassembled WGS sequence"/>
</dbReference>
<gene>
    <name evidence="2" type="ORF">SAMN05216323_11212</name>
</gene>
<feature type="transmembrane region" description="Helical" evidence="1">
    <location>
        <begin position="24"/>
        <end position="47"/>
    </location>
</feature>
<accession>A0A1G6TEN7</accession>
<evidence type="ECO:0000313" key="3">
    <source>
        <dbReference type="Proteomes" id="UP000199452"/>
    </source>
</evidence>
<evidence type="ECO:0000313" key="2">
    <source>
        <dbReference type="EMBL" id="SDD27531.1"/>
    </source>
</evidence>
<keyword evidence="3" id="KW-1185">Reference proteome</keyword>
<keyword evidence="1" id="KW-0812">Transmembrane</keyword>
<reference evidence="2 3" key="1">
    <citation type="submission" date="2016-09" db="EMBL/GenBank/DDBJ databases">
        <authorList>
            <person name="Capua I."/>
            <person name="De Benedictis P."/>
            <person name="Joannis T."/>
            <person name="Lombin L.H."/>
            <person name="Cattoli G."/>
        </authorList>
    </citation>
    <scope>NUCLEOTIDE SEQUENCE [LARGE SCALE GENOMIC DNA]</scope>
    <source>
        <strain evidence="2 3">A7P-90m</strain>
    </source>
</reference>
<organism evidence="2 3">
    <name type="scientific">Williamwhitmania taraxaci</name>
    <dbReference type="NCBI Taxonomy" id="1640674"/>
    <lineage>
        <taxon>Bacteria</taxon>
        <taxon>Pseudomonadati</taxon>
        <taxon>Bacteroidota</taxon>
        <taxon>Bacteroidia</taxon>
        <taxon>Bacteroidales</taxon>
        <taxon>Williamwhitmaniaceae</taxon>
        <taxon>Williamwhitmania</taxon>
    </lineage>
</organism>
<dbReference type="AlphaFoldDB" id="A0A1G6TEN7"/>
<sequence>MLFRFGAPPMGRKIVLNDSYLPTFASYGGGDGMVLITPIFMGMNLFLRIRWIMSLHHAMNSAMPEASNTIAKTLPPLPILHVS</sequence>
<protein>
    <submittedName>
        <fullName evidence="2">Uncharacterized protein</fullName>
    </submittedName>
</protein>
<proteinExistence type="predicted"/>
<keyword evidence="1" id="KW-1133">Transmembrane helix</keyword>
<evidence type="ECO:0000256" key="1">
    <source>
        <dbReference type="SAM" id="Phobius"/>
    </source>
</evidence>
<name>A0A1G6TEN7_9BACT</name>
<dbReference type="EMBL" id="FMYP01000121">
    <property type="protein sequence ID" value="SDD27531.1"/>
    <property type="molecule type" value="Genomic_DNA"/>
</dbReference>
<keyword evidence="1" id="KW-0472">Membrane</keyword>